<feature type="domain" description="ABC3 transporter permease C-terminal" evidence="8">
    <location>
        <begin position="289"/>
        <end position="407"/>
    </location>
</feature>
<feature type="transmembrane region" description="Helical" evidence="7">
    <location>
        <begin position="374"/>
        <end position="397"/>
    </location>
</feature>
<dbReference type="Pfam" id="PF12704">
    <property type="entry name" value="MacB_PCD"/>
    <property type="match status" value="1"/>
</dbReference>
<dbReference type="PANTHER" id="PTHR30572">
    <property type="entry name" value="MEMBRANE COMPONENT OF TRANSPORTER-RELATED"/>
    <property type="match status" value="1"/>
</dbReference>
<evidence type="ECO:0000256" key="2">
    <source>
        <dbReference type="ARBA" id="ARBA00022475"/>
    </source>
</evidence>
<evidence type="ECO:0000256" key="6">
    <source>
        <dbReference type="ARBA" id="ARBA00038076"/>
    </source>
</evidence>
<keyword evidence="5 7" id="KW-0472">Membrane</keyword>
<keyword evidence="4 7" id="KW-1133">Transmembrane helix</keyword>
<organism evidence="10 11">
    <name type="scientific">Candidatus Buchananbacteria bacterium RIFCSPHIGHO2_01_FULL_47_11b</name>
    <dbReference type="NCBI Taxonomy" id="1797537"/>
    <lineage>
        <taxon>Bacteria</taxon>
        <taxon>Candidatus Buchananiibacteriota</taxon>
    </lineage>
</organism>
<evidence type="ECO:0000256" key="3">
    <source>
        <dbReference type="ARBA" id="ARBA00022692"/>
    </source>
</evidence>
<dbReference type="InterPro" id="IPR050250">
    <property type="entry name" value="Macrolide_Exporter_MacB"/>
</dbReference>
<feature type="transmembrane region" description="Helical" evidence="7">
    <location>
        <begin position="330"/>
        <end position="354"/>
    </location>
</feature>
<dbReference type="GO" id="GO:0005886">
    <property type="term" value="C:plasma membrane"/>
    <property type="evidence" value="ECO:0007669"/>
    <property type="project" value="UniProtKB-SubCell"/>
</dbReference>
<dbReference type="EMBL" id="MHIG01000003">
    <property type="protein sequence ID" value="OGY48139.1"/>
    <property type="molecule type" value="Genomic_DNA"/>
</dbReference>
<gene>
    <name evidence="10" type="ORF">A2840_02150</name>
</gene>
<comment type="similarity">
    <text evidence="6">Belongs to the ABC-4 integral membrane protein family.</text>
</comment>
<accession>A0A1G1Y728</accession>
<keyword evidence="3 7" id="KW-0812">Transmembrane</keyword>
<dbReference type="Pfam" id="PF02687">
    <property type="entry name" value="FtsX"/>
    <property type="match status" value="1"/>
</dbReference>
<keyword evidence="2" id="KW-1003">Cell membrane</keyword>
<dbReference type="GO" id="GO:0022857">
    <property type="term" value="F:transmembrane transporter activity"/>
    <property type="evidence" value="ECO:0007669"/>
    <property type="project" value="TreeGrafter"/>
</dbReference>
<dbReference type="PANTHER" id="PTHR30572:SF4">
    <property type="entry name" value="ABC TRANSPORTER PERMEASE YTRF"/>
    <property type="match status" value="1"/>
</dbReference>
<dbReference type="Proteomes" id="UP000178385">
    <property type="component" value="Unassembled WGS sequence"/>
</dbReference>
<name>A0A1G1Y728_9BACT</name>
<proteinExistence type="inferred from homology"/>
<reference evidence="10 11" key="1">
    <citation type="journal article" date="2016" name="Nat. Commun.">
        <title>Thousands of microbial genomes shed light on interconnected biogeochemical processes in an aquifer system.</title>
        <authorList>
            <person name="Anantharaman K."/>
            <person name="Brown C.T."/>
            <person name="Hug L.A."/>
            <person name="Sharon I."/>
            <person name="Castelle C.J."/>
            <person name="Probst A.J."/>
            <person name="Thomas B.C."/>
            <person name="Singh A."/>
            <person name="Wilkins M.J."/>
            <person name="Karaoz U."/>
            <person name="Brodie E.L."/>
            <person name="Williams K.H."/>
            <person name="Hubbard S.S."/>
            <person name="Banfield J.F."/>
        </authorList>
    </citation>
    <scope>NUCLEOTIDE SEQUENCE [LARGE SCALE GENOMIC DNA]</scope>
</reference>
<evidence type="ECO:0000259" key="9">
    <source>
        <dbReference type="Pfam" id="PF12704"/>
    </source>
</evidence>
<dbReference type="AlphaFoldDB" id="A0A1G1Y728"/>
<feature type="transmembrane region" description="Helical" evidence="7">
    <location>
        <begin position="279"/>
        <end position="309"/>
    </location>
</feature>
<evidence type="ECO:0008006" key="12">
    <source>
        <dbReference type="Google" id="ProtNLM"/>
    </source>
</evidence>
<dbReference type="InterPro" id="IPR025857">
    <property type="entry name" value="MacB_PCD"/>
</dbReference>
<evidence type="ECO:0000256" key="7">
    <source>
        <dbReference type="SAM" id="Phobius"/>
    </source>
</evidence>
<comment type="subcellular location">
    <subcellularLocation>
        <location evidence="1">Cell membrane</location>
        <topology evidence="1">Multi-pass membrane protein</topology>
    </subcellularLocation>
</comment>
<evidence type="ECO:0000313" key="11">
    <source>
        <dbReference type="Proteomes" id="UP000178385"/>
    </source>
</evidence>
<evidence type="ECO:0000256" key="1">
    <source>
        <dbReference type="ARBA" id="ARBA00004651"/>
    </source>
</evidence>
<feature type="transmembrane region" description="Helical" evidence="7">
    <location>
        <begin position="21"/>
        <end position="41"/>
    </location>
</feature>
<feature type="domain" description="MacB-like periplasmic core" evidence="9">
    <location>
        <begin position="20"/>
        <end position="248"/>
    </location>
</feature>
<evidence type="ECO:0000313" key="10">
    <source>
        <dbReference type="EMBL" id="OGY48139.1"/>
    </source>
</evidence>
<sequence length="415" mass="45044">MLVDAFQTAITSLQRNRGRTLLTVLGIVIGIAAVITVISAGEGIKRIVLDQVETFGSNIIQIEIKVPSAGKNSAENAIGLAQGIEVTTMKLSDLEAINKLSNVTTSYASVTSQQLVSYGSVNQQIILFGVSSAFISIDKTEVEYGRFFTNDEDKGLANVAVIGSAVREKLFGDQDFLDTQIKIGQQKFRVIGVMEERGSTFGFNMDELIFVPIQTLQKKMLGIDHLMAITSQVSNPDSMDETAAEIEHLMRQRHNISDPVRDDFAVTPMTEALEILDSVFWAISLLLIAVASISLLVGGVGIMNIMYVSVVERTYEIGLRKAVGASGSDILWQFLWEAVVVTFLGAVVGMMLGIELSHLITLIAASQNFAWEFIIVPSSLVLSSLVAIAIGLVFGIFPARWAARIDPVTALRANR</sequence>
<evidence type="ECO:0000256" key="5">
    <source>
        <dbReference type="ARBA" id="ARBA00023136"/>
    </source>
</evidence>
<protein>
    <recommendedName>
        <fullName evidence="12">Multidrug ABC transporter substrate-binding protein</fullName>
    </recommendedName>
</protein>
<comment type="caution">
    <text evidence="10">The sequence shown here is derived from an EMBL/GenBank/DDBJ whole genome shotgun (WGS) entry which is preliminary data.</text>
</comment>
<evidence type="ECO:0000256" key="4">
    <source>
        <dbReference type="ARBA" id="ARBA00022989"/>
    </source>
</evidence>
<evidence type="ECO:0000259" key="8">
    <source>
        <dbReference type="Pfam" id="PF02687"/>
    </source>
</evidence>
<dbReference type="InterPro" id="IPR003838">
    <property type="entry name" value="ABC3_permease_C"/>
</dbReference>